<dbReference type="InterPro" id="IPR013096">
    <property type="entry name" value="Cupin_2"/>
</dbReference>
<evidence type="ECO:0000313" key="4">
    <source>
        <dbReference type="Proteomes" id="UP000289200"/>
    </source>
</evidence>
<feature type="domain" description="Cupin type-2" evidence="2">
    <location>
        <begin position="71"/>
        <end position="138"/>
    </location>
</feature>
<dbReference type="PANTHER" id="PTHR40112">
    <property type="entry name" value="H2HPP ISOMERASE"/>
    <property type="match status" value="1"/>
</dbReference>
<feature type="compositionally biased region" description="Low complexity" evidence="1">
    <location>
        <begin position="1"/>
        <end position="30"/>
    </location>
</feature>
<dbReference type="OrthoDB" id="9811153at2"/>
<dbReference type="AlphaFoldDB" id="A0A447CWM2"/>
<feature type="region of interest" description="Disordered" evidence="1">
    <location>
        <begin position="1"/>
        <end position="31"/>
    </location>
</feature>
<protein>
    <recommendedName>
        <fullName evidence="2">Cupin type-2 domain-containing protein</fullName>
    </recommendedName>
</protein>
<evidence type="ECO:0000313" key="3">
    <source>
        <dbReference type="EMBL" id="VCU09586.1"/>
    </source>
</evidence>
<comment type="caution">
    <text evidence="3">The sequence shown here is derived from an EMBL/GenBank/DDBJ whole genome shotgun (WGS) entry which is preliminary data.</text>
</comment>
<evidence type="ECO:0000256" key="1">
    <source>
        <dbReference type="SAM" id="MobiDB-lite"/>
    </source>
</evidence>
<organism evidence="3 4">
    <name type="scientific">Rhodoplanes serenus</name>
    <dbReference type="NCBI Taxonomy" id="200615"/>
    <lineage>
        <taxon>Bacteria</taxon>
        <taxon>Pseudomonadati</taxon>
        <taxon>Pseudomonadota</taxon>
        <taxon>Alphaproteobacteria</taxon>
        <taxon>Hyphomicrobiales</taxon>
        <taxon>Nitrobacteraceae</taxon>
        <taxon>Rhodoplanes</taxon>
    </lineage>
</organism>
<accession>A0A447CWM2</accession>
<name>A0A447CWM2_9BRAD</name>
<dbReference type="SUPFAM" id="SSF51182">
    <property type="entry name" value="RmlC-like cupins"/>
    <property type="match status" value="1"/>
</dbReference>
<dbReference type="Gene3D" id="2.60.120.10">
    <property type="entry name" value="Jelly Rolls"/>
    <property type="match status" value="1"/>
</dbReference>
<keyword evidence="4" id="KW-1185">Reference proteome</keyword>
<reference evidence="4" key="1">
    <citation type="submission" date="2018-10" db="EMBL/GenBank/DDBJ databases">
        <authorList>
            <person name="Peiro R."/>
            <person name="Begona"/>
            <person name="Cbmso G."/>
            <person name="Lopez M."/>
            <person name="Gonzalez S."/>
            <person name="Sacristan E."/>
            <person name="Castillo E."/>
        </authorList>
    </citation>
    <scope>NUCLEOTIDE SEQUENCE [LARGE SCALE GENOMIC DNA]</scope>
</reference>
<dbReference type="EMBL" id="UWOC01000149">
    <property type="protein sequence ID" value="VCU09586.1"/>
    <property type="molecule type" value="Genomic_DNA"/>
</dbReference>
<gene>
    <name evidence="3" type="ORF">RHODGE_RHODGE_02757</name>
</gene>
<dbReference type="InterPro" id="IPR052535">
    <property type="entry name" value="Bacilysin_H2HPP_isomerase"/>
</dbReference>
<dbReference type="InterPro" id="IPR014710">
    <property type="entry name" value="RmlC-like_jellyroll"/>
</dbReference>
<proteinExistence type="predicted"/>
<dbReference type="PANTHER" id="PTHR40112:SF1">
    <property type="entry name" value="H2HPP ISOMERASE"/>
    <property type="match status" value="1"/>
</dbReference>
<dbReference type="Proteomes" id="UP000289200">
    <property type="component" value="Unassembled WGS sequence"/>
</dbReference>
<sequence length="150" mass="15086">MSEPASSGSSGAASRRAPSSSPAAARTPGAKRAGPGEYLFELAKVNHILGGPDYSTAAGACVEGDRMIVGLMRMAAGTGAAPHSHPNEQWIYILEGTFRATIGGVPVEAGPGSLVYIPAGTLHSGGATADGDVLFFTVKDASHSLHGIKA</sequence>
<dbReference type="RefSeq" id="WP_129609424.1">
    <property type="nucleotide sequence ID" value="NZ_UWOC01000149.1"/>
</dbReference>
<dbReference type="InterPro" id="IPR011051">
    <property type="entry name" value="RmlC_Cupin_sf"/>
</dbReference>
<dbReference type="Pfam" id="PF07883">
    <property type="entry name" value="Cupin_2"/>
    <property type="match status" value="1"/>
</dbReference>
<evidence type="ECO:0000259" key="2">
    <source>
        <dbReference type="Pfam" id="PF07883"/>
    </source>
</evidence>